<organism evidence="1 2">
    <name type="scientific">Citrus sinensis</name>
    <name type="common">Sweet orange</name>
    <name type="synonym">Citrus aurantium var. sinensis</name>
    <dbReference type="NCBI Taxonomy" id="2711"/>
    <lineage>
        <taxon>Eukaryota</taxon>
        <taxon>Viridiplantae</taxon>
        <taxon>Streptophyta</taxon>
        <taxon>Embryophyta</taxon>
        <taxon>Tracheophyta</taxon>
        <taxon>Spermatophyta</taxon>
        <taxon>Magnoliopsida</taxon>
        <taxon>eudicotyledons</taxon>
        <taxon>Gunneridae</taxon>
        <taxon>Pentapetalae</taxon>
        <taxon>rosids</taxon>
        <taxon>malvids</taxon>
        <taxon>Sapindales</taxon>
        <taxon>Rutaceae</taxon>
        <taxon>Aurantioideae</taxon>
        <taxon>Citrus</taxon>
    </lineage>
</organism>
<gene>
    <name evidence="1" type="ORF">KPL71_000002</name>
</gene>
<dbReference type="Proteomes" id="UP000829398">
    <property type="component" value="Chromosome 1"/>
</dbReference>
<keyword evidence="2" id="KW-1185">Reference proteome</keyword>
<evidence type="ECO:0000313" key="1">
    <source>
        <dbReference type="EMBL" id="KAH9798391.1"/>
    </source>
</evidence>
<accession>A0ACB8NJU7</accession>
<protein>
    <submittedName>
        <fullName evidence="1">Ubiquitin carboxyl-terminal hydrolase 26</fullName>
    </submittedName>
</protein>
<comment type="caution">
    <text evidence="1">The sequence shown here is derived from an EMBL/GenBank/DDBJ whole genome shotgun (WGS) entry which is preliminary data.</text>
</comment>
<sequence length="1159" mass="130961">MIPAELVVYNMSRPTTRSKNKRHRPIPDVDTTSEILRYRHFSVSICKLNALLSNHVLFYIVFVFFSALCRKIHATGEITDGDLKQLYKISKPICQGCRVNTKDNPNCFCALIPPPNGSRKSGLWQKVSDIVEALGPDPCKDLRVSAASPAGLTNLGATCYANSILQCLYMNKSFREGVFSVEPDVLKQHPVLDELTRLFAQLHASNRAFIDSAPFIKTLELDNGVQQDSHEFLTLLLSLLERCLSHSNVSKARTIVQDLFRGNFDSGHCVLYFLINIDAALVLCSHICACSGGESAIIRCSKCGRDSDASAKMEDFYELELNVKGLKTLDESLDDYLSVEELHGDNQYFCDSCGTRVDATRSIKLRSLPDVLNFQLKRCVFLPKTTMKKKITSPFCFPGELNMQRRLSEPSQLDLIYDLSAVLIHKGTAVNSGHYIALIKDENTGQWWEFDDEHVSNLGHHPFGEGSSSSGSKVVRTEPVVCQPVSERVEGANENHVDVHLPSSEYYNGSNVERFTSNDAYMLMYNLRRDKEDSKRKDVVHDVNNMEIESEMIFFNDDIFLPSHLGKDIKELNRSYLDGCEQFKLRKNRELDCISERKQEVRSLLSEAPVPSLEEPFYWISSDWLRQWADKIFPSTLDNTSIQCLHGKVPESKIGSMKRISSKAWNKFFFKYNGGPALTNDDYCMTCLIDGAHTVVCADSYRDRRKSLKGLADDVLSGKLVEGTYYVSKSWLQQWTRRKNLDAPSEADGGPTTSIRCPHGQLMPEKAGGAKRLLVPEILWLFIYEDAMKVTPDDLLGCSTFPLDSEECPECSDALSEVACLEDSIRARKLKERQNHEKLALGKSIPLSLDCKYYLLPSTWLTKWRNYISPSGKNASSIEPEILDGVIDSLKCEKHLRLLERPPDLVCKRGSIYQKGSATDGLTIVTENDWKWFCEEWGGIKEKGLSVIVDFSNNAGNDLVGSCKEILLSEEPCGPRDEENNEIESQRPVVRTFPEICEDCIGERESCELMQKLNYCDKDISVFLVRGKEAPRSILEASESMFEPDRRASKRSRKTRSFVNLKVSASTSIYQLKMMIWESLGVVKENQILHKGQRIIDQECATLADLNIFPGDKLWVQDSEIHEHRDIADELSDQKMNVQHVEEGFRGTLLTSNLSSQVV</sequence>
<proteinExistence type="predicted"/>
<name>A0ACB8NJU7_CITSI</name>
<keyword evidence="1" id="KW-0378">Hydrolase</keyword>
<reference evidence="2" key="1">
    <citation type="journal article" date="2023" name="Hortic. Res.">
        <title>A chromosome-level phased genome enabling allele-level studies in sweet orange: a case study on citrus Huanglongbing tolerance.</title>
        <authorList>
            <person name="Wu B."/>
            <person name="Yu Q."/>
            <person name="Deng Z."/>
            <person name="Duan Y."/>
            <person name="Luo F."/>
            <person name="Gmitter F. Jr."/>
        </authorList>
    </citation>
    <scope>NUCLEOTIDE SEQUENCE [LARGE SCALE GENOMIC DNA]</scope>
    <source>
        <strain evidence="2">cv. Valencia</strain>
    </source>
</reference>
<evidence type="ECO:0000313" key="2">
    <source>
        <dbReference type="Proteomes" id="UP000829398"/>
    </source>
</evidence>
<dbReference type="EMBL" id="CM039170">
    <property type="protein sequence ID" value="KAH9798391.1"/>
    <property type="molecule type" value="Genomic_DNA"/>
</dbReference>